<dbReference type="PROSITE" id="PS51257">
    <property type="entry name" value="PROKAR_LIPOPROTEIN"/>
    <property type="match status" value="1"/>
</dbReference>
<proteinExistence type="inferred from homology"/>
<keyword evidence="2" id="KW-0560">Oxidoreductase</keyword>
<dbReference type="CDD" id="cd05233">
    <property type="entry name" value="SDR_c"/>
    <property type="match status" value="1"/>
</dbReference>
<sequence length="277" mass="29724">MQTSEKGVLAIIGAGGMGLACARRVGYGRRIVLGDFSDAVRKEALTILKNEGHDVLEYMVNIADYESVQSFAHNAARAGRLEAVVHTAGVSPVTSGPRRLYEIDLLGTAHVIDAFHEVLVPGASMVCIGSIANHHPQPMSLELKRHLATAPRDQLLQHPELNLDAPASESHTAYSISKHGNLLRVRQMARPYGLKGSRINLISPGIIATPMGNQELEGPSHDLMMGLIDQSAMRRLGTPDDIANTVAFLTSRDSSYITGTDILVDGGTVPGQGWHLS</sequence>
<dbReference type="Pfam" id="PF13561">
    <property type="entry name" value="adh_short_C2"/>
    <property type="match status" value="2"/>
</dbReference>
<dbReference type="SUPFAM" id="SSF51735">
    <property type="entry name" value="NAD(P)-binding Rossmann-fold domains"/>
    <property type="match status" value="1"/>
</dbReference>
<protein>
    <submittedName>
        <fullName evidence="3">NAD(P)-binding protein</fullName>
    </submittedName>
</protein>
<dbReference type="InterPro" id="IPR036291">
    <property type="entry name" value="NAD(P)-bd_dom_sf"/>
</dbReference>
<dbReference type="PRINTS" id="PR00081">
    <property type="entry name" value="GDHRDH"/>
</dbReference>
<evidence type="ECO:0000313" key="4">
    <source>
        <dbReference type="Proteomes" id="UP000325945"/>
    </source>
</evidence>
<dbReference type="Gene3D" id="3.40.50.720">
    <property type="entry name" value="NAD(P)-binding Rossmann-like Domain"/>
    <property type="match status" value="1"/>
</dbReference>
<keyword evidence="4" id="KW-1185">Reference proteome</keyword>
<dbReference type="InterPro" id="IPR002347">
    <property type="entry name" value="SDR_fam"/>
</dbReference>
<dbReference type="PANTHER" id="PTHR24321">
    <property type="entry name" value="DEHYDROGENASES, SHORT CHAIN"/>
    <property type="match status" value="1"/>
</dbReference>
<evidence type="ECO:0000313" key="3">
    <source>
        <dbReference type="EMBL" id="KAE8331417.1"/>
    </source>
</evidence>
<comment type="similarity">
    <text evidence="1">Belongs to the short-chain dehydrogenases/reductases (SDR) family.</text>
</comment>
<name>A0A5N6XDT3_9EURO</name>
<evidence type="ECO:0000256" key="1">
    <source>
        <dbReference type="ARBA" id="ARBA00006484"/>
    </source>
</evidence>
<dbReference type="EMBL" id="ML741769">
    <property type="protein sequence ID" value="KAE8331417.1"/>
    <property type="molecule type" value="Genomic_DNA"/>
</dbReference>
<reference evidence="4" key="1">
    <citation type="submission" date="2019-04" db="EMBL/GenBank/DDBJ databases">
        <title>Friends and foes A comparative genomics studyof 23 Aspergillus species from section Flavi.</title>
        <authorList>
            <consortium name="DOE Joint Genome Institute"/>
            <person name="Kjaerbolling I."/>
            <person name="Vesth T."/>
            <person name="Frisvad J.C."/>
            <person name="Nybo J.L."/>
            <person name="Theobald S."/>
            <person name="Kildgaard S."/>
            <person name="Isbrandt T."/>
            <person name="Kuo A."/>
            <person name="Sato A."/>
            <person name="Lyhne E.K."/>
            <person name="Kogle M.E."/>
            <person name="Wiebenga A."/>
            <person name="Kun R.S."/>
            <person name="Lubbers R.J."/>
            <person name="Makela M.R."/>
            <person name="Barry K."/>
            <person name="Chovatia M."/>
            <person name="Clum A."/>
            <person name="Daum C."/>
            <person name="Haridas S."/>
            <person name="He G."/>
            <person name="LaButti K."/>
            <person name="Lipzen A."/>
            <person name="Mondo S."/>
            <person name="Riley R."/>
            <person name="Salamov A."/>
            <person name="Simmons B.A."/>
            <person name="Magnuson J.K."/>
            <person name="Henrissat B."/>
            <person name="Mortensen U.H."/>
            <person name="Larsen T.O."/>
            <person name="Devries R.P."/>
            <person name="Grigoriev I.V."/>
            <person name="Machida M."/>
            <person name="Baker S.E."/>
            <person name="Andersen M.R."/>
        </authorList>
    </citation>
    <scope>NUCLEOTIDE SEQUENCE [LARGE SCALE GENOMIC DNA]</scope>
    <source>
        <strain evidence="4">CBS 130017</strain>
    </source>
</reference>
<organism evidence="3 4">
    <name type="scientific">Aspergillus sergii</name>
    <dbReference type="NCBI Taxonomy" id="1034303"/>
    <lineage>
        <taxon>Eukaryota</taxon>
        <taxon>Fungi</taxon>
        <taxon>Dikarya</taxon>
        <taxon>Ascomycota</taxon>
        <taxon>Pezizomycotina</taxon>
        <taxon>Eurotiomycetes</taxon>
        <taxon>Eurotiomycetidae</taxon>
        <taxon>Eurotiales</taxon>
        <taxon>Aspergillaceae</taxon>
        <taxon>Aspergillus</taxon>
        <taxon>Aspergillus subgen. Circumdati</taxon>
    </lineage>
</organism>
<evidence type="ECO:0000256" key="2">
    <source>
        <dbReference type="ARBA" id="ARBA00023002"/>
    </source>
</evidence>
<dbReference type="Proteomes" id="UP000325945">
    <property type="component" value="Unassembled WGS sequence"/>
</dbReference>
<gene>
    <name evidence="3" type="ORF">BDV39DRAFT_168761</name>
</gene>
<dbReference type="AlphaFoldDB" id="A0A5N6XDT3"/>
<dbReference type="GO" id="GO:0016491">
    <property type="term" value="F:oxidoreductase activity"/>
    <property type="evidence" value="ECO:0007669"/>
    <property type="project" value="UniProtKB-KW"/>
</dbReference>
<accession>A0A5N6XDT3</accession>
<dbReference type="PANTHER" id="PTHR24321:SF8">
    <property type="entry name" value="ESTRADIOL 17-BETA-DEHYDROGENASE 8-RELATED"/>
    <property type="match status" value="1"/>
</dbReference>